<sequence>MTPKPAANGSSESDVPGADPVSTATNDRSDATDAAGGRSAESIRLQADPGACSADGGSPDETDEPDRLVLVPMNDYQPGMTGRVVDRLPAPIVVDLLALPNGDTVSVLTQPDEYRGYVVRSTLTATQVRSTTIVFTRDSLETGACYVFEVGAQLFSTQLSLLRTTVRRVGAADSSDSGESDESAAAANDA</sequence>
<protein>
    <submittedName>
        <fullName evidence="2">Uncharacterized protein</fullName>
    </submittedName>
</protein>
<comment type="caution">
    <text evidence="2">The sequence shown here is derived from an EMBL/GenBank/DDBJ whole genome shotgun (WGS) entry which is preliminary data.</text>
</comment>
<dbReference type="AlphaFoldDB" id="A0A419WPH1"/>
<keyword evidence="3" id="KW-1185">Reference proteome</keyword>
<feature type="region of interest" description="Disordered" evidence="1">
    <location>
        <begin position="1"/>
        <end position="65"/>
    </location>
</feature>
<feature type="region of interest" description="Disordered" evidence="1">
    <location>
        <begin position="171"/>
        <end position="190"/>
    </location>
</feature>
<evidence type="ECO:0000256" key="1">
    <source>
        <dbReference type="SAM" id="MobiDB-lite"/>
    </source>
</evidence>
<dbReference type="EMBL" id="RAPO01000001">
    <property type="protein sequence ID" value="RKD97308.1"/>
    <property type="molecule type" value="Genomic_DNA"/>
</dbReference>
<name>A0A419WPH1_9EURY</name>
<evidence type="ECO:0000313" key="3">
    <source>
        <dbReference type="Proteomes" id="UP000283805"/>
    </source>
</evidence>
<organism evidence="2 3">
    <name type="scientific">Halopiger aswanensis</name>
    <dbReference type="NCBI Taxonomy" id="148449"/>
    <lineage>
        <taxon>Archaea</taxon>
        <taxon>Methanobacteriati</taxon>
        <taxon>Methanobacteriota</taxon>
        <taxon>Stenosarchaea group</taxon>
        <taxon>Halobacteria</taxon>
        <taxon>Halobacteriales</taxon>
        <taxon>Natrialbaceae</taxon>
        <taxon>Halopiger</taxon>
    </lineage>
</organism>
<dbReference type="Proteomes" id="UP000283805">
    <property type="component" value="Unassembled WGS sequence"/>
</dbReference>
<evidence type="ECO:0000313" key="2">
    <source>
        <dbReference type="EMBL" id="RKD97308.1"/>
    </source>
</evidence>
<accession>A0A419WPH1</accession>
<reference evidence="2 3" key="1">
    <citation type="submission" date="2018-09" db="EMBL/GenBank/DDBJ databases">
        <title>Genomic Encyclopedia of Archaeal and Bacterial Type Strains, Phase II (KMG-II): from individual species to whole genera.</title>
        <authorList>
            <person name="Goeker M."/>
        </authorList>
    </citation>
    <scope>NUCLEOTIDE SEQUENCE [LARGE SCALE GENOMIC DNA]</scope>
    <source>
        <strain evidence="2 3">DSM 13151</strain>
    </source>
</reference>
<gene>
    <name evidence="2" type="ORF">ATJ93_0293</name>
</gene>
<proteinExistence type="predicted"/>